<gene>
    <name evidence="6" type="primary">ackA</name>
    <name evidence="8" type="ORF">KC678_01925</name>
</gene>
<keyword evidence="5 6" id="KW-0067">ATP-binding</keyword>
<comment type="caution">
    <text evidence="8">The sequence shown here is derived from an EMBL/GenBank/DDBJ whole genome shotgun (WGS) entry which is preliminary data.</text>
</comment>
<comment type="function">
    <text evidence="6">Catalyzes the formation of acetyl phosphate from acetate and ATP. Can also catalyze the reverse reaction.</text>
</comment>
<evidence type="ECO:0000256" key="6">
    <source>
        <dbReference type="HAMAP-Rule" id="MF_00020"/>
    </source>
</evidence>
<reference evidence="8" key="2">
    <citation type="journal article" date="2021" name="Microbiome">
        <title>Successional dynamics and alternative stable states in a saline activated sludge microbial community over 9 years.</title>
        <authorList>
            <person name="Wang Y."/>
            <person name="Ye J."/>
            <person name="Ju F."/>
            <person name="Liu L."/>
            <person name="Boyd J.A."/>
            <person name="Deng Y."/>
            <person name="Parks D.H."/>
            <person name="Jiang X."/>
            <person name="Yin X."/>
            <person name="Woodcroft B.J."/>
            <person name="Tyson G.W."/>
            <person name="Hugenholtz P."/>
            <person name="Polz M.F."/>
            <person name="Zhang T."/>
        </authorList>
    </citation>
    <scope>NUCLEOTIDE SEQUENCE</scope>
    <source>
        <strain evidence="8">HKST-UBA13</strain>
    </source>
</reference>
<dbReference type="Proteomes" id="UP000775877">
    <property type="component" value="Unassembled WGS sequence"/>
</dbReference>
<dbReference type="PANTHER" id="PTHR21060:SF15">
    <property type="entry name" value="ACETATE KINASE-RELATED"/>
    <property type="match status" value="1"/>
</dbReference>
<feature type="active site" description="Proton donor/acceptor" evidence="6">
    <location>
        <position position="141"/>
    </location>
</feature>
<organism evidence="8 9">
    <name type="scientific">Candidatus Dojkabacteria bacterium</name>
    <dbReference type="NCBI Taxonomy" id="2099670"/>
    <lineage>
        <taxon>Bacteria</taxon>
        <taxon>Candidatus Dojkabacteria</taxon>
    </lineage>
</organism>
<keyword evidence="4 6" id="KW-0418">Kinase</keyword>
<dbReference type="EMBL" id="JAGQLJ010000040">
    <property type="protein sequence ID" value="MCA9380997.1"/>
    <property type="molecule type" value="Genomic_DNA"/>
</dbReference>
<evidence type="ECO:0000256" key="5">
    <source>
        <dbReference type="ARBA" id="ARBA00022840"/>
    </source>
</evidence>
<comment type="pathway">
    <text evidence="6">Metabolic intermediate biosynthesis; acetyl-CoA biosynthesis; acetyl-CoA from acetate: step 1/2.</text>
</comment>
<dbReference type="PROSITE" id="PS01075">
    <property type="entry name" value="ACETATE_KINASE_1"/>
    <property type="match status" value="1"/>
</dbReference>
<feature type="binding site" evidence="6">
    <location>
        <begin position="196"/>
        <end position="200"/>
    </location>
    <ligand>
        <name>ATP</name>
        <dbReference type="ChEBI" id="CHEBI:30616"/>
    </ligand>
</feature>
<keyword evidence="2 6" id="KW-0808">Transferase</keyword>
<dbReference type="GO" id="GO:0005737">
    <property type="term" value="C:cytoplasm"/>
    <property type="evidence" value="ECO:0007669"/>
    <property type="project" value="UniProtKB-SubCell"/>
</dbReference>
<proteinExistence type="inferred from homology"/>
<dbReference type="GO" id="GO:0000287">
    <property type="term" value="F:magnesium ion binding"/>
    <property type="evidence" value="ECO:0007669"/>
    <property type="project" value="UniProtKB-UniRule"/>
</dbReference>
<name>A0A955IB57_9BACT</name>
<dbReference type="InterPro" id="IPR023865">
    <property type="entry name" value="Aliphatic_acid_kinase_CS"/>
</dbReference>
<feature type="binding site" evidence="6">
    <location>
        <position position="372"/>
    </location>
    <ligand>
        <name>Mg(2+)</name>
        <dbReference type="ChEBI" id="CHEBI:18420"/>
    </ligand>
</feature>
<dbReference type="GO" id="GO:0006083">
    <property type="term" value="P:acetate metabolic process"/>
    <property type="evidence" value="ECO:0007669"/>
    <property type="project" value="TreeGrafter"/>
</dbReference>
<evidence type="ECO:0000256" key="1">
    <source>
        <dbReference type="ARBA" id="ARBA00008748"/>
    </source>
</evidence>
<keyword evidence="6" id="KW-0963">Cytoplasm</keyword>
<dbReference type="PIRSF" id="PIRSF000722">
    <property type="entry name" value="Acetate_prop_kin"/>
    <property type="match status" value="1"/>
</dbReference>
<dbReference type="SUPFAM" id="SSF53067">
    <property type="entry name" value="Actin-like ATPase domain"/>
    <property type="match status" value="2"/>
</dbReference>
<evidence type="ECO:0000256" key="7">
    <source>
        <dbReference type="RuleBase" id="RU003835"/>
    </source>
</evidence>
<dbReference type="EC" id="2.7.2.1" evidence="6"/>
<dbReference type="NCBIfam" id="TIGR00016">
    <property type="entry name" value="ackA"/>
    <property type="match status" value="1"/>
</dbReference>
<comment type="catalytic activity">
    <reaction evidence="6">
        <text>acetate + ATP = acetyl phosphate + ADP</text>
        <dbReference type="Rhea" id="RHEA:11352"/>
        <dbReference type="ChEBI" id="CHEBI:22191"/>
        <dbReference type="ChEBI" id="CHEBI:30089"/>
        <dbReference type="ChEBI" id="CHEBI:30616"/>
        <dbReference type="ChEBI" id="CHEBI:456216"/>
        <dbReference type="EC" id="2.7.2.1"/>
    </reaction>
</comment>
<evidence type="ECO:0000256" key="3">
    <source>
        <dbReference type="ARBA" id="ARBA00022741"/>
    </source>
</evidence>
<dbReference type="InterPro" id="IPR004372">
    <property type="entry name" value="Ac/propionate_kinase"/>
</dbReference>
<dbReference type="InterPro" id="IPR043129">
    <property type="entry name" value="ATPase_NBD"/>
</dbReference>
<keyword evidence="6" id="KW-0460">Magnesium</keyword>
<feature type="binding site" evidence="6">
    <location>
        <position position="13"/>
    </location>
    <ligand>
        <name>ATP</name>
        <dbReference type="ChEBI" id="CHEBI:30616"/>
    </ligand>
</feature>
<dbReference type="PROSITE" id="PS01076">
    <property type="entry name" value="ACETATE_KINASE_2"/>
    <property type="match status" value="1"/>
</dbReference>
<evidence type="ECO:0000256" key="4">
    <source>
        <dbReference type="ARBA" id="ARBA00022777"/>
    </source>
</evidence>
<dbReference type="Gene3D" id="3.30.420.40">
    <property type="match status" value="2"/>
</dbReference>
<sequence>MIITINSGSSSIKIQIFESENSIASFHFKNYSEGNYKLEAELNNQNIEQEITELDYSNSVQFFFNLIAEQMQITPDKIEKIIHRIVHGGEKFNKPTELTAETISEIEKFNDYAPLHNPRALEIVKKIASLYPNIKQFGVFDTSFHLTMPKENFLYGLPYGYYENIKVRKFGFHGISYEFIKNRLAENNYSRVIACHLGSGSSICAIKDGSSIATSFGFSPEENLIMATRSGEIDYSAVIFIKKKLGLNDEEITRLLNNESGLLGISGYTNNMKQLLQDYSTNERAKLAIDMYINKIVEFIANFFVMLEGIDAIVFTGGVGSGSDVIRKMILEKLSVLGIKYDESKNTGQIDVPDFLDISLEGVKVLAIKTNEELQMIRSIN</sequence>
<feature type="site" description="Transition state stabilizer" evidence="6">
    <location>
        <position position="229"/>
    </location>
</feature>
<feature type="binding site" evidence="6">
    <location>
        <position position="84"/>
    </location>
    <ligand>
        <name>substrate</name>
    </ligand>
</feature>
<protein>
    <recommendedName>
        <fullName evidence="6">Acetate kinase</fullName>
        <ecNumber evidence="6">2.7.2.1</ecNumber>
    </recommendedName>
    <alternativeName>
        <fullName evidence="6">Acetokinase</fullName>
    </alternativeName>
</protein>
<comment type="caution">
    <text evidence="6">Lacks conserved residue(s) required for the propagation of feature annotation.</text>
</comment>
<dbReference type="GO" id="GO:0008776">
    <property type="term" value="F:acetate kinase activity"/>
    <property type="evidence" value="ECO:0007669"/>
    <property type="project" value="UniProtKB-UniRule"/>
</dbReference>
<comment type="similarity">
    <text evidence="1 6 7">Belongs to the acetokinase family.</text>
</comment>
<keyword evidence="6" id="KW-0479">Metal-binding</keyword>
<dbReference type="InterPro" id="IPR000890">
    <property type="entry name" value="Aliphatic_acid_kin_short-chain"/>
</dbReference>
<evidence type="ECO:0000256" key="2">
    <source>
        <dbReference type="ARBA" id="ARBA00022679"/>
    </source>
</evidence>
<comment type="cofactor">
    <cofactor evidence="6">
        <name>Mg(2+)</name>
        <dbReference type="ChEBI" id="CHEBI:18420"/>
    </cofactor>
    <cofactor evidence="6">
        <name>Mn(2+)</name>
        <dbReference type="ChEBI" id="CHEBI:29035"/>
    </cofactor>
    <text evidence="6">Mg(2+). Can also accept Mn(2+).</text>
</comment>
<evidence type="ECO:0000313" key="8">
    <source>
        <dbReference type="EMBL" id="MCA9380997.1"/>
    </source>
</evidence>
<feature type="site" description="Transition state stabilizer" evidence="6">
    <location>
        <position position="173"/>
    </location>
</feature>
<dbReference type="GO" id="GO:0006085">
    <property type="term" value="P:acetyl-CoA biosynthetic process"/>
    <property type="evidence" value="ECO:0007669"/>
    <property type="project" value="UniProtKB-UniRule"/>
</dbReference>
<dbReference type="GO" id="GO:0005524">
    <property type="term" value="F:ATP binding"/>
    <property type="evidence" value="ECO:0007669"/>
    <property type="project" value="UniProtKB-KW"/>
</dbReference>
<feature type="binding site" evidence="6">
    <location>
        <position position="6"/>
    </location>
    <ligand>
        <name>Mg(2+)</name>
        <dbReference type="ChEBI" id="CHEBI:18420"/>
    </ligand>
</feature>
<keyword evidence="3 6" id="KW-0547">Nucleotide-binding</keyword>
<comment type="subunit">
    <text evidence="6">Homodimer.</text>
</comment>
<dbReference type="HAMAP" id="MF_00020">
    <property type="entry name" value="Acetate_kinase"/>
    <property type="match status" value="1"/>
</dbReference>
<dbReference type="PRINTS" id="PR00471">
    <property type="entry name" value="ACETATEKNASE"/>
</dbReference>
<comment type="subcellular location">
    <subcellularLocation>
        <location evidence="6">Cytoplasm</location>
    </subcellularLocation>
</comment>
<reference evidence="8" key="1">
    <citation type="submission" date="2020-04" db="EMBL/GenBank/DDBJ databases">
        <authorList>
            <person name="Zhang T."/>
        </authorList>
    </citation>
    <scope>NUCLEOTIDE SEQUENCE</scope>
    <source>
        <strain evidence="8">HKST-UBA13</strain>
    </source>
</reference>
<dbReference type="AlphaFoldDB" id="A0A955IB57"/>
<dbReference type="PANTHER" id="PTHR21060">
    <property type="entry name" value="ACETATE KINASE"/>
    <property type="match status" value="1"/>
</dbReference>
<evidence type="ECO:0000313" key="9">
    <source>
        <dbReference type="Proteomes" id="UP000775877"/>
    </source>
</evidence>
<dbReference type="Pfam" id="PF00871">
    <property type="entry name" value="Acetate_kinase"/>
    <property type="match status" value="1"/>
</dbReference>
<accession>A0A955IB57</accession>